<evidence type="ECO:0000256" key="1">
    <source>
        <dbReference type="SAM" id="Phobius"/>
    </source>
</evidence>
<proteinExistence type="predicted"/>
<gene>
    <name evidence="2" type="ORF">COU13_00900</name>
</gene>
<dbReference type="EMBL" id="PFBF01000017">
    <property type="protein sequence ID" value="PIR86447.1"/>
    <property type="molecule type" value="Genomic_DNA"/>
</dbReference>
<organism evidence="2 3">
    <name type="scientific">Candidatus Kaiserbacteria bacterium CG10_big_fil_rev_8_21_14_0_10_43_70</name>
    <dbReference type="NCBI Taxonomy" id="1974605"/>
    <lineage>
        <taxon>Bacteria</taxon>
        <taxon>Candidatus Kaiseribacteriota</taxon>
    </lineage>
</organism>
<comment type="caution">
    <text evidence="2">The sequence shown here is derived from an EMBL/GenBank/DDBJ whole genome shotgun (WGS) entry which is preliminary data.</text>
</comment>
<sequence length="229" mass="26986">MLSDSLHLSVDNIRIILLNDLSIFNIALAYILVYVVYKTLGRYIYFRPQEHASKINRTFLVLSLLIIGLNLLSKISELMPILPEYRWIFTLSLLVILISPLSIVAKRVVWKHHKTGGTSLRDWCYRYLPISRDYYKTATSKSERDGNISHQWEEETVESTNKNLHSDALLNFLALLVFISTSVKWIYTSYLYYGWISLVFSLVLILWVMIIFIDRGIFSWIEIFDRKWH</sequence>
<feature type="transmembrane region" description="Helical" evidence="1">
    <location>
        <begin position="15"/>
        <end position="37"/>
    </location>
</feature>
<dbReference type="AlphaFoldDB" id="A0A2H0UJ72"/>
<feature type="transmembrane region" description="Helical" evidence="1">
    <location>
        <begin position="58"/>
        <end position="75"/>
    </location>
</feature>
<keyword evidence="1" id="KW-0472">Membrane</keyword>
<protein>
    <submittedName>
        <fullName evidence="2">Uncharacterized protein</fullName>
    </submittedName>
</protein>
<evidence type="ECO:0000313" key="2">
    <source>
        <dbReference type="EMBL" id="PIR86447.1"/>
    </source>
</evidence>
<name>A0A2H0UJ72_9BACT</name>
<feature type="transmembrane region" description="Helical" evidence="1">
    <location>
        <begin position="87"/>
        <end position="105"/>
    </location>
</feature>
<reference evidence="3" key="1">
    <citation type="submission" date="2017-09" db="EMBL/GenBank/DDBJ databases">
        <title>Depth-based differentiation of microbial function through sediment-hosted aquifers and enrichment of novel symbionts in the deep terrestrial subsurface.</title>
        <authorList>
            <person name="Probst A.J."/>
            <person name="Ladd B."/>
            <person name="Jarett J.K."/>
            <person name="Geller-Mcgrath D.E."/>
            <person name="Sieber C.M.K."/>
            <person name="Emerson J.B."/>
            <person name="Anantharaman K."/>
            <person name="Thomas B.C."/>
            <person name="Malmstrom R."/>
            <person name="Stieglmeier M."/>
            <person name="Klingl A."/>
            <person name="Woyke T."/>
            <person name="Ryan C.M."/>
            <person name="Banfield J.F."/>
        </authorList>
    </citation>
    <scope>NUCLEOTIDE SEQUENCE [LARGE SCALE GENOMIC DNA]</scope>
</reference>
<accession>A0A2H0UJ72</accession>
<keyword evidence="1" id="KW-1133">Transmembrane helix</keyword>
<keyword evidence="1" id="KW-0812">Transmembrane</keyword>
<feature type="transmembrane region" description="Helical" evidence="1">
    <location>
        <begin position="168"/>
        <end position="187"/>
    </location>
</feature>
<evidence type="ECO:0000313" key="3">
    <source>
        <dbReference type="Proteomes" id="UP000230706"/>
    </source>
</evidence>
<feature type="transmembrane region" description="Helical" evidence="1">
    <location>
        <begin position="193"/>
        <end position="213"/>
    </location>
</feature>
<dbReference type="Proteomes" id="UP000230706">
    <property type="component" value="Unassembled WGS sequence"/>
</dbReference>